<name>A0A0F9DSE2_9ZZZZ</name>
<protein>
    <submittedName>
        <fullName evidence="1">Uncharacterized protein</fullName>
    </submittedName>
</protein>
<reference evidence="1" key="1">
    <citation type="journal article" date="2015" name="Nature">
        <title>Complex archaea that bridge the gap between prokaryotes and eukaryotes.</title>
        <authorList>
            <person name="Spang A."/>
            <person name="Saw J.H."/>
            <person name="Jorgensen S.L."/>
            <person name="Zaremba-Niedzwiedzka K."/>
            <person name="Martijn J."/>
            <person name="Lind A.E."/>
            <person name="van Eijk R."/>
            <person name="Schleper C."/>
            <person name="Guy L."/>
            <person name="Ettema T.J."/>
        </authorList>
    </citation>
    <scope>NUCLEOTIDE SEQUENCE</scope>
</reference>
<accession>A0A0F9DSE2</accession>
<evidence type="ECO:0000313" key="1">
    <source>
        <dbReference type="EMBL" id="KKL14828.1"/>
    </source>
</evidence>
<feature type="non-terminal residue" evidence="1">
    <location>
        <position position="1"/>
    </location>
</feature>
<gene>
    <name evidence="1" type="ORF">LCGC14_2511770</name>
</gene>
<proteinExistence type="predicted"/>
<dbReference type="AlphaFoldDB" id="A0A0F9DSE2"/>
<comment type="caution">
    <text evidence="1">The sequence shown here is derived from an EMBL/GenBank/DDBJ whole genome shotgun (WGS) entry which is preliminary data.</text>
</comment>
<sequence length="62" mass="7077">FTPQAEAMLKEMPEIKRVDIIKWFVAKEIEIGSNTLLTYLMTVRKSNIEVVKNGVPRIGDSK</sequence>
<organism evidence="1">
    <name type="scientific">marine sediment metagenome</name>
    <dbReference type="NCBI Taxonomy" id="412755"/>
    <lineage>
        <taxon>unclassified sequences</taxon>
        <taxon>metagenomes</taxon>
        <taxon>ecological metagenomes</taxon>
    </lineage>
</organism>
<dbReference type="EMBL" id="LAZR01040302">
    <property type="protein sequence ID" value="KKL14828.1"/>
    <property type="molecule type" value="Genomic_DNA"/>
</dbReference>